<dbReference type="PANTHER" id="PTHR23101:SF62">
    <property type="entry name" value="RAS AND RAB INTERACTOR 1"/>
    <property type="match status" value="1"/>
</dbReference>
<dbReference type="PROSITE" id="PS51205">
    <property type="entry name" value="VPS9"/>
    <property type="match status" value="1"/>
</dbReference>
<evidence type="ECO:0000256" key="1">
    <source>
        <dbReference type="ARBA" id="ARBA00006919"/>
    </source>
</evidence>
<dbReference type="Pfam" id="PF00017">
    <property type="entry name" value="SH2"/>
    <property type="match status" value="1"/>
</dbReference>
<dbReference type="SUPFAM" id="SSF55550">
    <property type="entry name" value="SH2 domain"/>
    <property type="match status" value="1"/>
</dbReference>
<evidence type="ECO:0000259" key="6">
    <source>
        <dbReference type="PROSITE" id="PS50200"/>
    </source>
</evidence>
<dbReference type="Pfam" id="PF00788">
    <property type="entry name" value="RA"/>
    <property type="match status" value="1"/>
</dbReference>
<sequence length="807" mass="90514">MAQKRRQQQDKDLRVTATERMTEPVYDFPYQESSPSTIRKGSPTSVNITDRLLLTQSVWLHRTVNSATALHILQREPPGTFLVRKSNTRQQLVLCLRLSDDCGPSFIHQAYIHKSPAGIYLETSDLTFPDLIRLVSHYSIEKDVLPYTLRLPAAIEKVTSRKQLEAISHLGLEFWRSALNARDPLLLSASPLPSPHLLPLLSPNPSDIPDIVTPSLIPSLKTRSPLEVSSDGGEGALCFFNPLFKPKDTGVLKRSQFQRSIKVRVSTENSGFLSPPINPPPPVPSQEVVKEEEEERITPLVASQEVETEQCQLSSDQEYRKPRSSLRQRLKKSLSKGSMELGLKISQLRSTDGGDYKVPVPVTKTQESKETEEPSSNGLSPLEGQDSGSSSSEEGTSEDFGKFSPQLTRRKKKKKSGRSSFRAVSGAFLSLLSPERKVLIFIEEMSKDIQTEFGKELQEFLRRVTDEKSIGGKEKDTEDEGASYKTLLKEVRDFMDKMKHVLWGSAELQLETLSLEEQDRVLEKSLHRLILKPLNSHLVSEIHKGLEDSGELGRLGKNMQAVRSGGSSLLGVNLVPPTVQELEKMRHKLLRMQEKYSPCDKVRLLLQACRLVYRNIDAQQDDACGADEFLPALCYVMALCDLPQLLIHTYYTGELLSQDTLVGEGGYYLTSVSASLSVLSSLHTHPPDIGLSLSEWHRRRQGLPSLNDLQNFLRVAHQDPVNGCTTKTILLRPSQTVADLTHLCALKFKPNNPEDYAIFLHCGGNQQLLLLDSQPQQIKAQLKEKGSHFYFCYQGLEKESSTKKEEE</sequence>
<dbReference type="InterPro" id="IPR000980">
    <property type="entry name" value="SH2"/>
</dbReference>
<keyword evidence="2" id="KW-0343">GTPase activation</keyword>
<keyword evidence="3" id="KW-0727">SH2 domain</keyword>
<evidence type="ECO:0000259" key="5">
    <source>
        <dbReference type="PROSITE" id="PS50001"/>
    </source>
</evidence>
<evidence type="ECO:0000313" key="9">
    <source>
        <dbReference type="Proteomes" id="UP000694892"/>
    </source>
</evidence>
<feature type="compositionally biased region" description="Basic residues" evidence="4">
    <location>
        <begin position="322"/>
        <end position="333"/>
    </location>
</feature>
<dbReference type="Gene3D" id="3.30.505.10">
    <property type="entry name" value="SH2 domain"/>
    <property type="match status" value="1"/>
</dbReference>
<dbReference type="AlphaFoldDB" id="A0A974HN26"/>
<feature type="domain" description="VPS9" evidence="7">
    <location>
        <begin position="549"/>
        <end position="688"/>
    </location>
</feature>
<evidence type="ECO:0000313" key="8">
    <source>
        <dbReference type="EMBL" id="OCT84154.1"/>
    </source>
</evidence>
<dbReference type="InterPro" id="IPR045046">
    <property type="entry name" value="Vps9-like"/>
</dbReference>
<dbReference type="Gene3D" id="1.20.1050.80">
    <property type="entry name" value="VPS9 domain"/>
    <property type="match status" value="1"/>
</dbReference>
<dbReference type="InterPro" id="IPR036860">
    <property type="entry name" value="SH2_dom_sf"/>
</dbReference>
<dbReference type="PROSITE" id="PS50200">
    <property type="entry name" value="RA"/>
    <property type="match status" value="1"/>
</dbReference>
<dbReference type="OMA" id="CQGHEDA"/>
<name>A0A974HN26_XENLA</name>
<comment type="similarity">
    <text evidence="1">Belongs to the RIN (Ras interaction/interference) family.</text>
</comment>
<dbReference type="CDD" id="cd17215">
    <property type="entry name" value="RA_Rin1"/>
    <property type="match status" value="1"/>
</dbReference>
<evidence type="ECO:0000256" key="4">
    <source>
        <dbReference type="SAM" id="MobiDB-lite"/>
    </source>
</evidence>
<dbReference type="PROSITE" id="PS50001">
    <property type="entry name" value="SH2"/>
    <property type="match status" value="1"/>
</dbReference>
<evidence type="ECO:0008006" key="10">
    <source>
        <dbReference type="Google" id="ProtNLM"/>
    </source>
</evidence>
<dbReference type="SMART" id="SM00252">
    <property type="entry name" value="SH2"/>
    <property type="match status" value="1"/>
</dbReference>
<dbReference type="SMART" id="SM00167">
    <property type="entry name" value="VPS9"/>
    <property type="match status" value="1"/>
</dbReference>
<dbReference type="PANTHER" id="PTHR23101">
    <property type="entry name" value="RAB GDP/GTP EXCHANGE FACTOR"/>
    <property type="match status" value="1"/>
</dbReference>
<dbReference type="GO" id="GO:0030139">
    <property type="term" value="C:endocytic vesicle"/>
    <property type="evidence" value="ECO:0007669"/>
    <property type="project" value="TreeGrafter"/>
</dbReference>
<dbReference type="InterPro" id="IPR000159">
    <property type="entry name" value="RA_dom"/>
</dbReference>
<evidence type="ECO:0000256" key="2">
    <source>
        <dbReference type="ARBA" id="ARBA00022468"/>
    </source>
</evidence>
<dbReference type="InterPro" id="IPR037191">
    <property type="entry name" value="VPS9_dom_sf"/>
</dbReference>
<dbReference type="Proteomes" id="UP000694892">
    <property type="component" value="Chromosome 4L"/>
</dbReference>
<feature type="region of interest" description="Disordered" evidence="4">
    <location>
        <begin position="268"/>
        <end position="333"/>
    </location>
</feature>
<dbReference type="SUPFAM" id="SSF109993">
    <property type="entry name" value="VPS9 domain"/>
    <property type="match status" value="1"/>
</dbReference>
<dbReference type="GO" id="GO:0016192">
    <property type="term" value="P:vesicle-mediated transport"/>
    <property type="evidence" value="ECO:0007669"/>
    <property type="project" value="InterPro"/>
</dbReference>
<dbReference type="Pfam" id="PF02204">
    <property type="entry name" value="VPS9"/>
    <property type="match status" value="1"/>
</dbReference>
<dbReference type="GO" id="GO:0005829">
    <property type="term" value="C:cytosol"/>
    <property type="evidence" value="ECO:0007669"/>
    <property type="project" value="TreeGrafter"/>
</dbReference>
<dbReference type="GO" id="GO:0007165">
    <property type="term" value="P:signal transduction"/>
    <property type="evidence" value="ECO:0007669"/>
    <property type="project" value="InterPro"/>
</dbReference>
<feature type="domain" description="Ras-associating" evidence="6">
    <location>
        <begin position="709"/>
        <end position="798"/>
    </location>
</feature>
<dbReference type="GO" id="GO:0031267">
    <property type="term" value="F:small GTPase binding"/>
    <property type="evidence" value="ECO:0007669"/>
    <property type="project" value="TreeGrafter"/>
</dbReference>
<proteinExistence type="inferred from homology"/>
<feature type="compositionally biased region" description="Low complexity" evidence="4">
    <location>
        <begin position="383"/>
        <end position="394"/>
    </location>
</feature>
<reference evidence="9" key="1">
    <citation type="journal article" date="2016" name="Nature">
        <title>Genome evolution in the allotetraploid frog Xenopus laevis.</title>
        <authorList>
            <person name="Session A.M."/>
            <person name="Uno Y."/>
            <person name="Kwon T."/>
            <person name="Chapman J.A."/>
            <person name="Toyoda A."/>
            <person name="Takahashi S."/>
            <person name="Fukui A."/>
            <person name="Hikosaka A."/>
            <person name="Suzuki A."/>
            <person name="Kondo M."/>
            <person name="van Heeringen S.J."/>
            <person name="Quigley I."/>
            <person name="Heinz S."/>
            <person name="Ogino H."/>
            <person name="Ochi H."/>
            <person name="Hellsten U."/>
            <person name="Lyons J.B."/>
            <person name="Simakov O."/>
            <person name="Putnam N."/>
            <person name="Stites J."/>
            <person name="Kuroki Y."/>
            <person name="Tanaka T."/>
            <person name="Michiue T."/>
            <person name="Watanabe M."/>
            <person name="Bogdanovic O."/>
            <person name="Lister R."/>
            <person name="Georgiou G."/>
            <person name="Paranjpe S.S."/>
            <person name="van Kruijsbergen I."/>
            <person name="Shu S."/>
            <person name="Carlson J."/>
            <person name="Kinoshita T."/>
            <person name="Ohta Y."/>
            <person name="Mawaribuchi S."/>
            <person name="Jenkins J."/>
            <person name="Grimwood J."/>
            <person name="Schmutz J."/>
            <person name="Mitros T."/>
            <person name="Mozaffari S.V."/>
            <person name="Suzuki Y."/>
            <person name="Haramoto Y."/>
            <person name="Yamamoto T.S."/>
            <person name="Takagi C."/>
            <person name="Heald R."/>
            <person name="Miller K."/>
            <person name="Haudenschild C."/>
            <person name="Kitzman J."/>
            <person name="Nakayama T."/>
            <person name="Izutsu Y."/>
            <person name="Robert J."/>
            <person name="Fortriede J."/>
            <person name="Burns K."/>
            <person name="Lotay V."/>
            <person name="Karimi K."/>
            <person name="Yasuoka Y."/>
            <person name="Dichmann D.S."/>
            <person name="Flajnik M.F."/>
            <person name="Houston D.W."/>
            <person name="Shendure J."/>
            <person name="DuPasquier L."/>
            <person name="Vize P.D."/>
            <person name="Zorn A.M."/>
            <person name="Ito M."/>
            <person name="Marcotte E.M."/>
            <person name="Wallingford J.B."/>
            <person name="Ito Y."/>
            <person name="Asashima M."/>
            <person name="Ueno N."/>
            <person name="Matsuda Y."/>
            <person name="Veenstra G.J."/>
            <person name="Fujiyama A."/>
            <person name="Harland R.M."/>
            <person name="Taira M."/>
            <person name="Rokhsar D.S."/>
        </authorList>
    </citation>
    <scope>NUCLEOTIDE SEQUENCE [LARGE SCALE GENOMIC DNA]</scope>
    <source>
        <strain evidence="9">J</strain>
    </source>
</reference>
<evidence type="ECO:0000256" key="3">
    <source>
        <dbReference type="PROSITE-ProRule" id="PRU00191"/>
    </source>
</evidence>
<organism evidence="8 9">
    <name type="scientific">Xenopus laevis</name>
    <name type="common">African clawed frog</name>
    <dbReference type="NCBI Taxonomy" id="8355"/>
    <lineage>
        <taxon>Eukaryota</taxon>
        <taxon>Metazoa</taxon>
        <taxon>Chordata</taxon>
        <taxon>Craniata</taxon>
        <taxon>Vertebrata</taxon>
        <taxon>Euteleostomi</taxon>
        <taxon>Amphibia</taxon>
        <taxon>Batrachia</taxon>
        <taxon>Anura</taxon>
        <taxon>Pipoidea</taxon>
        <taxon>Pipidae</taxon>
        <taxon>Xenopodinae</taxon>
        <taxon>Xenopus</taxon>
        <taxon>Xenopus</taxon>
    </lineage>
</organism>
<dbReference type="Pfam" id="PF23268">
    <property type="entry name" value="RIN1"/>
    <property type="match status" value="1"/>
</dbReference>
<protein>
    <recommendedName>
        <fullName evidence="10">Ras and Rab interactor 1</fullName>
    </recommendedName>
</protein>
<gene>
    <name evidence="8" type="ORF">XELAEV_18022296mg</name>
</gene>
<dbReference type="InterPro" id="IPR003123">
    <property type="entry name" value="VPS9"/>
</dbReference>
<dbReference type="GO" id="GO:0005085">
    <property type="term" value="F:guanyl-nucleotide exchange factor activity"/>
    <property type="evidence" value="ECO:0007669"/>
    <property type="project" value="InterPro"/>
</dbReference>
<feature type="region of interest" description="Disordered" evidence="4">
    <location>
        <begin position="350"/>
        <end position="416"/>
    </location>
</feature>
<feature type="domain" description="SH2" evidence="5">
    <location>
        <begin position="59"/>
        <end position="153"/>
    </location>
</feature>
<dbReference type="GO" id="GO:0005096">
    <property type="term" value="F:GTPase activator activity"/>
    <property type="evidence" value="ECO:0007669"/>
    <property type="project" value="UniProtKB-KW"/>
</dbReference>
<evidence type="ECO:0000259" key="7">
    <source>
        <dbReference type="PROSITE" id="PS51205"/>
    </source>
</evidence>
<dbReference type="EMBL" id="CM004472">
    <property type="protein sequence ID" value="OCT84154.1"/>
    <property type="molecule type" value="Genomic_DNA"/>
</dbReference>
<dbReference type="SMART" id="SM00314">
    <property type="entry name" value="RA"/>
    <property type="match status" value="1"/>
</dbReference>
<accession>A0A974HN26</accession>